<gene>
    <name evidence="1" type="ORF">G7Z17_g3838</name>
</gene>
<evidence type="ECO:0000313" key="1">
    <source>
        <dbReference type="EMBL" id="KAF7553097.1"/>
    </source>
</evidence>
<reference evidence="1" key="1">
    <citation type="submission" date="2020-03" db="EMBL/GenBank/DDBJ databases">
        <title>Draft Genome Sequence of Cylindrodendrum hubeiense.</title>
        <authorList>
            <person name="Buettner E."/>
            <person name="Kellner H."/>
        </authorList>
    </citation>
    <scope>NUCLEOTIDE SEQUENCE</scope>
    <source>
        <strain evidence="1">IHI 201604</strain>
    </source>
</reference>
<dbReference type="EMBL" id="JAANBB010000050">
    <property type="protein sequence ID" value="KAF7553097.1"/>
    <property type="molecule type" value="Genomic_DNA"/>
</dbReference>
<sequence length="90" mass="9334">MDTGLNSRMNAQALIQSSVFENVGKKAIFTESSSEVGYVVAEDVILGGESENTAPVGTLSTSNIPYSFSLLGSANVKAAVTKEAGQTLSF</sequence>
<comment type="caution">
    <text evidence="1">The sequence shown here is derived from an EMBL/GenBank/DDBJ whole genome shotgun (WGS) entry which is preliminary data.</text>
</comment>
<dbReference type="SUPFAM" id="SSF51126">
    <property type="entry name" value="Pectin lyase-like"/>
    <property type="match status" value="1"/>
</dbReference>
<organism evidence="1 2">
    <name type="scientific">Cylindrodendrum hubeiense</name>
    <dbReference type="NCBI Taxonomy" id="595255"/>
    <lineage>
        <taxon>Eukaryota</taxon>
        <taxon>Fungi</taxon>
        <taxon>Dikarya</taxon>
        <taxon>Ascomycota</taxon>
        <taxon>Pezizomycotina</taxon>
        <taxon>Sordariomycetes</taxon>
        <taxon>Hypocreomycetidae</taxon>
        <taxon>Hypocreales</taxon>
        <taxon>Nectriaceae</taxon>
        <taxon>Cylindrodendrum</taxon>
    </lineage>
</organism>
<dbReference type="Proteomes" id="UP000722485">
    <property type="component" value="Unassembled WGS sequence"/>
</dbReference>
<keyword evidence="2" id="KW-1185">Reference proteome</keyword>
<evidence type="ECO:0000313" key="2">
    <source>
        <dbReference type="Proteomes" id="UP000722485"/>
    </source>
</evidence>
<dbReference type="OrthoDB" id="1637350at2759"/>
<dbReference type="InterPro" id="IPR012334">
    <property type="entry name" value="Pectin_lyas_fold"/>
</dbReference>
<dbReference type="Gene3D" id="2.160.20.10">
    <property type="entry name" value="Single-stranded right-handed beta-helix, Pectin lyase-like"/>
    <property type="match status" value="1"/>
</dbReference>
<dbReference type="AlphaFoldDB" id="A0A9P5HFY6"/>
<dbReference type="InterPro" id="IPR011050">
    <property type="entry name" value="Pectin_lyase_fold/virulence"/>
</dbReference>
<accession>A0A9P5HFY6</accession>
<protein>
    <submittedName>
        <fullName evidence="1">Uncharacterized protein</fullName>
    </submittedName>
</protein>
<proteinExistence type="predicted"/>
<name>A0A9P5HFY6_9HYPO</name>